<keyword evidence="3" id="KW-0731">Sigma factor</keyword>
<dbReference type="SUPFAM" id="SSF88946">
    <property type="entry name" value="Sigma2 domain of RNA polymerase sigma factors"/>
    <property type="match status" value="1"/>
</dbReference>
<dbReference type="AlphaFoldDB" id="X0USE9"/>
<dbReference type="InterPro" id="IPR014284">
    <property type="entry name" value="RNA_pol_sigma-70_dom"/>
</dbReference>
<organism evidence="8">
    <name type="scientific">marine sediment metagenome</name>
    <dbReference type="NCBI Taxonomy" id="412755"/>
    <lineage>
        <taxon>unclassified sequences</taxon>
        <taxon>metagenomes</taxon>
        <taxon>ecological metagenomes</taxon>
    </lineage>
</organism>
<dbReference type="CDD" id="cd06171">
    <property type="entry name" value="Sigma70_r4"/>
    <property type="match status" value="1"/>
</dbReference>
<feature type="non-terminal residue" evidence="8">
    <location>
        <position position="1"/>
    </location>
</feature>
<dbReference type="InterPro" id="IPR013249">
    <property type="entry name" value="RNA_pol_sigma70_r4_t2"/>
</dbReference>
<dbReference type="Pfam" id="PF08281">
    <property type="entry name" value="Sigma70_r4_2"/>
    <property type="match status" value="1"/>
</dbReference>
<dbReference type="GO" id="GO:0016987">
    <property type="term" value="F:sigma factor activity"/>
    <property type="evidence" value="ECO:0007669"/>
    <property type="project" value="UniProtKB-KW"/>
</dbReference>
<dbReference type="GO" id="GO:0006352">
    <property type="term" value="P:DNA-templated transcription initiation"/>
    <property type="evidence" value="ECO:0007669"/>
    <property type="project" value="InterPro"/>
</dbReference>
<dbReference type="SUPFAM" id="SSF88659">
    <property type="entry name" value="Sigma3 and sigma4 domains of RNA polymerase sigma factors"/>
    <property type="match status" value="1"/>
</dbReference>
<evidence type="ECO:0000256" key="4">
    <source>
        <dbReference type="ARBA" id="ARBA00023125"/>
    </source>
</evidence>
<evidence type="ECO:0000259" key="6">
    <source>
        <dbReference type="Pfam" id="PF04542"/>
    </source>
</evidence>
<dbReference type="InterPro" id="IPR007627">
    <property type="entry name" value="RNA_pol_sigma70_r2"/>
</dbReference>
<sequence length="149" mass="16891">DAEDLLGEMMLRLVRRLKSYVDQGRFDQWLFRIAANMVRDRIRRRVAAPFTLSLTEQGPTGRSPAGQIPGKVPAVDAPLMADEATERLGAVLARLDETTRQMILLRHFGEMSFKEIAEVFECPLGTALARVHRGLRTLRRLMSDEDEPD</sequence>
<dbReference type="PANTHER" id="PTHR43133">
    <property type="entry name" value="RNA POLYMERASE ECF-TYPE SIGMA FACTO"/>
    <property type="match status" value="1"/>
</dbReference>
<dbReference type="InterPro" id="IPR036388">
    <property type="entry name" value="WH-like_DNA-bd_sf"/>
</dbReference>
<feature type="domain" description="RNA polymerase sigma-70 region 2" evidence="6">
    <location>
        <begin position="1"/>
        <end position="45"/>
    </location>
</feature>
<evidence type="ECO:0000256" key="2">
    <source>
        <dbReference type="ARBA" id="ARBA00023015"/>
    </source>
</evidence>
<evidence type="ECO:0000259" key="7">
    <source>
        <dbReference type="Pfam" id="PF08281"/>
    </source>
</evidence>
<evidence type="ECO:0000256" key="3">
    <source>
        <dbReference type="ARBA" id="ARBA00023082"/>
    </source>
</evidence>
<dbReference type="EMBL" id="BARS01026578">
    <property type="protein sequence ID" value="GAG02152.1"/>
    <property type="molecule type" value="Genomic_DNA"/>
</dbReference>
<gene>
    <name evidence="8" type="ORF">S01H1_41868</name>
</gene>
<keyword evidence="5" id="KW-0804">Transcription</keyword>
<dbReference type="Pfam" id="PF04542">
    <property type="entry name" value="Sigma70_r2"/>
    <property type="match status" value="1"/>
</dbReference>
<dbReference type="Gene3D" id="1.10.10.10">
    <property type="entry name" value="Winged helix-like DNA-binding domain superfamily/Winged helix DNA-binding domain"/>
    <property type="match status" value="1"/>
</dbReference>
<dbReference type="GO" id="GO:0003677">
    <property type="term" value="F:DNA binding"/>
    <property type="evidence" value="ECO:0007669"/>
    <property type="project" value="UniProtKB-KW"/>
</dbReference>
<dbReference type="NCBIfam" id="TIGR02937">
    <property type="entry name" value="sigma70-ECF"/>
    <property type="match status" value="1"/>
</dbReference>
<accession>X0USE9</accession>
<evidence type="ECO:0000313" key="8">
    <source>
        <dbReference type="EMBL" id="GAG02152.1"/>
    </source>
</evidence>
<keyword evidence="2" id="KW-0805">Transcription regulation</keyword>
<name>X0USE9_9ZZZZ</name>
<evidence type="ECO:0000256" key="5">
    <source>
        <dbReference type="ARBA" id="ARBA00023163"/>
    </source>
</evidence>
<protein>
    <recommendedName>
        <fullName evidence="9">RNA polymerase sigma factor 70 region 4 type 2 domain-containing protein</fullName>
    </recommendedName>
</protein>
<dbReference type="Gene3D" id="1.10.1740.10">
    <property type="match status" value="1"/>
</dbReference>
<comment type="similarity">
    <text evidence="1">Belongs to the sigma-70 factor family. ECF subfamily.</text>
</comment>
<comment type="caution">
    <text evidence="8">The sequence shown here is derived from an EMBL/GenBank/DDBJ whole genome shotgun (WGS) entry which is preliminary data.</text>
</comment>
<dbReference type="InterPro" id="IPR013324">
    <property type="entry name" value="RNA_pol_sigma_r3/r4-like"/>
</dbReference>
<dbReference type="InterPro" id="IPR013325">
    <property type="entry name" value="RNA_pol_sigma_r2"/>
</dbReference>
<keyword evidence="4" id="KW-0238">DNA-binding</keyword>
<dbReference type="InterPro" id="IPR039425">
    <property type="entry name" value="RNA_pol_sigma-70-like"/>
</dbReference>
<dbReference type="PANTHER" id="PTHR43133:SF8">
    <property type="entry name" value="RNA POLYMERASE SIGMA FACTOR HI_1459-RELATED"/>
    <property type="match status" value="1"/>
</dbReference>
<evidence type="ECO:0008006" key="9">
    <source>
        <dbReference type="Google" id="ProtNLM"/>
    </source>
</evidence>
<proteinExistence type="inferred from homology"/>
<evidence type="ECO:0000256" key="1">
    <source>
        <dbReference type="ARBA" id="ARBA00010641"/>
    </source>
</evidence>
<feature type="domain" description="RNA polymerase sigma factor 70 region 4 type 2" evidence="7">
    <location>
        <begin position="86"/>
        <end position="138"/>
    </location>
</feature>
<reference evidence="8" key="1">
    <citation type="journal article" date="2014" name="Front. Microbiol.">
        <title>High frequency of phylogenetically diverse reductive dehalogenase-homologous genes in deep subseafloor sedimentary metagenomes.</title>
        <authorList>
            <person name="Kawai M."/>
            <person name="Futagami T."/>
            <person name="Toyoda A."/>
            <person name="Takaki Y."/>
            <person name="Nishi S."/>
            <person name="Hori S."/>
            <person name="Arai W."/>
            <person name="Tsubouchi T."/>
            <person name="Morono Y."/>
            <person name="Uchiyama I."/>
            <person name="Ito T."/>
            <person name="Fujiyama A."/>
            <person name="Inagaki F."/>
            <person name="Takami H."/>
        </authorList>
    </citation>
    <scope>NUCLEOTIDE SEQUENCE</scope>
    <source>
        <strain evidence="8">Expedition CK06-06</strain>
    </source>
</reference>